<dbReference type="InterPro" id="IPR000524">
    <property type="entry name" value="Tscrpt_reg_HTH_GntR"/>
</dbReference>
<dbReference type="EMBL" id="BAAALG010000001">
    <property type="protein sequence ID" value="GAA1091218.1"/>
    <property type="molecule type" value="Genomic_DNA"/>
</dbReference>
<reference evidence="5 6" key="1">
    <citation type="journal article" date="2019" name="Int. J. Syst. Evol. Microbiol.">
        <title>The Global Catalogue of Microorganisms (GCM) 10K type strain sequencing project: providing services to taxonomists for standard genome sequencing and annotation.</title>
        <authorList>
            <consortium name="The Broad Institute Genomics Platform"/>
            <consortium name="The Broad Institute Genome Sequencing Center for Infectious Disease"/>
            <person name="Wu L."/>
            <person name="Ma J."/>
        </authorList>
    </citation>
    <scope>NUCLEOTIDE SEQUENCE [LARGE SCALE GENOMIC DNA]</scope>
    <source>
        <strain evidence="5 6">JCM 13008</strain>
    </source>
</reference>
<keyword evidence="1" id="KW-0805">Transcription regulation</keyword>
<dbReference type="PANTHER" id="PTHR43537:SF47">
    <property type="entry name" value="REGULATORY PROTEIN GNTR HTH"/>
    <property type="match status" value="1"/>
</dbReference>
<evidence type="ECO:0000256" key="3">
    <source>
        <dbReference type="ARBA" id="ARBA00023163"/>
    </source>
</evidence>
<organism evidence="5 6">
    <name type="scientific">Nocardioides dubius</name>
    <dbReference type="NCBI Taxonomy" id="317019"/>
    <lineage>
        <taxon>Bacteria</taxon>
        <taxon>Bacillati</taxon>
        <taxon>Actinomycetota</taxon>
        <taxon>Actinomycetes</taxon>
        <taxon>Propionibacteriales</taxon>
        <taxon>Nocardioidaceae</taxon>
        <taxon>Nocardioides</taxon>
    </lineage>
</organism>
<dbReference type="Gene3D" id="1.20.120.530">
    <property type="entry name" value="GntR ligand-binding domain-like"/>
    <property type="match status" value="1"/>
</dbReference>
<dbReference type="InterPro" id="IPR008920">
    <property type="entry name" value="TF_FadR/GntR_C"/>
</dbReference>
<gene>
    <name evidence="5" type="ORF">GCM10009668_02430</name>
</gene>
<dbReference type="SMART" id="SM00895">
    <property type="entry name" value="FCD"/>
    <property type="match status" value="1"/>
</dbReference>
<proteinExistence type="predicted"/>
<keyword evidence="6" id="KW-1185">Reference proteome</keyword>
<protein>
    <recommendedName>
        <fullName evidence="4">HTH gntR-type domain-containing protein</fullName>
    </recommendedName>
</protein>
<evidence type="ECO:0000256" key="1">
    <source>
        <dbReference type="ARBA" id="ARBA00023015"/>
    </source>
</evidence>
<dbReference type="PRINTS" id="PR00035">
    <property type="entry name" value="HTHGNTR"/>
</dbReference>
<dbReference type="SUPFAM" id="SSF48008">
    <property type="entry name" value="GntR ligand-binding domain-like"/>
    <property type="match status" value="1"/>
</dbReference>
<evidence type="ECO:0000313" key="6">
    <source>
        <dbReference type="Proteomes" id="UP001501581"/>
    </source>
</evidence>
<dbReference type="InterPro" id="IPR036390">
    <property type="entry name" value="WH_DNA-bd_sf"/>
</dbReference>
<evidence type="ECO:0000256" key="2">
    <source>
        <dbReference type="ARBA" id="ARBA00023125"/>
    </source>
</evidence>
<dbReference type="Gene3D" id="1.10.10.10">
    <property type="entry name" value="Winged helix-like DNA-binding domain superfamily/Winged helix DNA-binding domain"/>
    <property type="match status" value="1"/>
</dbReference>
<sequence length="213" mass="22559">MGTDRARETVRRLRFNISSGVWPVNSKIPNEADLAAEFNVGRSTIREAVRSLANLGMLEPAPGRGTFVRSRTPVSRVLADFAADHELADLLQVRRAIEVEAARAAAAQGADVSKLREAHERDLAAADVERGHMPGQFHALLVSLAGNSLLDDLYVGLMVPVRAAIVSGRLVGIADDAARQHDHGAILDAIEAGDPAAAAVAAGEHADRDLTSP</sequence>
<comment type="caution">
    <text evidence="5">The sequence shown here is derived from an EMBL/GenBank/DDBJ whole genome shotgun (WGS) entry which is preliminary data.</text>
</comment>
<name>A0ABN1TN06_9ACTN</name>
<dbReference type="RefSeq" id="WP_343990504.1">
    <property type="nucleotide sequence ID" value="NZ_BAAALG010000001.1"/>
</dbReference>
<dbReference type="CDD" id="cd07377">
    <property type="entry name" value="WHTH_GntR"/>
    <property type="match status" value="1"/>
</dbReference>
<dbReference type="PANTHER" id="PTHR43537">
    <property type="entry name" value="TRANSCRIPTIONAL REGULATOR, GNTR FAMILY"/>
    <property type="match status" value="1"/>
</dbReference>
<dbReference type="SMART" id="SM00345">
    <property type="entry name" value="HTH_GNTR"/>
    <property type="match status" value="1"/>
</dbReference>
<dbReference type="Pfam" id="PF07729">
    <property type="entry name" value="FCD"/>
    <property type="match status" value="1"/>
</dbReference>
<keyword evidence="3" id="KW-0804">Transcription</keyword>
<dbReference type="InterPro" id="IPR036388">
    <property type="entry name" value="WH-like_DNA-bd_sf"/>
</dbReference>
<keyword evidence="2" id="KW-0238">DNA-binding</keyword>
<dbReference type="Pfam" id="PF00392">
    <property type="entry name" value="GntR"/>
    <property type="match status" value="1"/>
</dbReference>
<dbReference type="Proteomes" id="UP001501581">
    <property type="component" value="Unassembled WGS sequence"/>
</dbReference>
<evidence type="ECO:0000313" key="5">
    <source>
        <dbReference type="EMBL" id="GAA1091218.1"/>
    </source>
</evidence>
<dbReference type="PROSITE" id="PS50949">
    <property type="entry name" value="HTH_GNTR"/>
    <property type="match status" value="1"/>
</dbReference>
<feature type="domain" description="HTH gntR-type" evidence="4">
    <location>
        <begin position="3"/>
        <end position="71"/>
    </location>
</feature>
<dbReference type="InterPro" id="IPR011711">
    <property type="entry name" value="GntR_C"/>
</dbReference>
<dbReference type="SUPFAM" id="SSF46785">
    <property type="entry name" value="Winged helix' DNA-binding domain"/>
    <property type="match status" value="1"/>
</dbReference>
<accession>A0ABN1TN06</accession>
<evidence type="ECO:0000259" key="4">
    <source>
        <dbReference type="PROSITE" id="PS50949"/>
    </source>
</evidence>